<gene>
    <name evidence="3" type="ORF">NA57DRAFT_75003</name>
</gene>
<feature type="domain" description="UBC core" evidence="2">
    <location>
        <begin position="7"/>
        <end position="163"/>
    </location>
</feature>
<evidence type="ECO:0000313" key="4">
    <source>
        <dbReference type="Proteomes" id="UP000799772"/>
    </source>
</evidence>
<feature type="region of interest" description="Disordered" evidence="1">
    <location>
        <begin position="178"/>
        <end position="203"/>
    </location>
</feature>
<keyword evidence="4" id="KW-1185">Reference proteome</keyword>
<dbReference type="CDD" id="cd23814">
    <property type="entry name" value="UEV_AKTIP"/>
    <property type="match status" value="1"/>
</dbReference>
<protein>
    <recommendedName>
        <fullName evidence="2">UBC core domain-containing protein</fullName>
    </recommendedName>
</protein>
<dbReference type="PROSITE" id="PS50127">
    <property type="entry name" value="UBC_2"/>
    <property type="match status" value="1"/>
</dbReference>
<evidence type="ECO:0000256" key="1">
    <source>
        <dbReference type="SAM" id="MobiDB-lite"/>
    </source>
</evidence>
<dbReference type="AlphaFoldDB" id="A0A9P4IHQ0"/>
<proteinExistence type="predicted"/>
<accession>A0A9P4IHQ0</accession>
<dbReference type="Proteomes" id="UP000799772">
    <property type="component" value="Unassembled WGS sequence"/>
</dbReference>
<dbReference type="SUPFAM" id="SSF54495">
    <property type="entry name" value="UBC-like"/>
    <property type="match status" value="1"/>
</dbReference>
<dbReference type="InterPro" id="IPR000608">
    <property type="entry name" value="UBC"/>
</dbReference>
<name>A0A9P4IHQ0_9PEZI</name>
<comment type="caution">
    <text evidence="3">The sequence shown here is derived from an EMBL/GenBank/DDBJ whole genome shotgun (WGS) entry which is preliminary data.</text>
</comment>
<evidence type="ECO:0000313" key="3">
    <source>
        <dbReference type="EMBL" id="KAF2099503.1"/>
    </source>
</evidence>
<dbReference type="EMBL" id="ML978125">
    <property type="protein sequence ID" value="KAF2099503.1"/>
    <property type="molecule type" value="Genomic_DNA"/>
</dbReference>
<dbReference type="Pfam" id="PF00179">
    <property type="entry name" value="UQ_con"/>
    <property type="match status" value="1"/>
</dbReference>
<organism evidence="3 4">
    <name type="scientific">Rhizodiscina lignyota</name>
    <dbReference type="NCBI Taxonomy" id="1504668"/>
    <lineage>
        <taxon>Eukaryota</taxon>
        <taxon>Fungi</taxon>
        <taxon>Dikarya</taxon>
        <taxon>Ascomycota</taxon>
        <taxon>Pezizomycotina</taxon>
        <taxon>Dothideomycetes</taxon>
        <taxon>Pleosporomycetidae</taxon>
        <taxon>Aulographales</taxon>
        <taxon>Rhizodiscinaceae</taxon>
        <taxon>Rhizodiscina</taxon>
    </lineage>
</organism>
<dbReference type="Gene3D" id="3.10.110.10">
    <property type="entry name" value="Ubiquitin Conjugating Enzyme"/>
    <property type="match status" value="1"/>
</dbReference>
<dbReference type="OrthoDB" id="5596422at2759"/>
<evidence type="ECO:0000259" key="2">
    <source>
        <dbReference type="PROSITE" id="PS50127"/>
    </source>
</evidence>
<dbReference type="InterPro" id="IPR016135">
    <property type="entry name" value="UBQ-conjugating_enzyme/RWD"/>
</dbReference>
<sequence length="268" mass="29553">MAAITSFMKQNLLLEFSSLKHASPDGVYVTLTPGDPSLWSGVMFVRTGPYAPAILRFQLSFPPNYPSLPPLVTFSTEIFHPLLTPLTAQSYATSTMPDGSSPVEEERLPPGGFSLRHGFPQWFKGSSSNEVTSTPDVPVFRILEYMRAAFNDETVLDSIPSGSAANAGAYHAWHTYRAEQQKTQQSSGASHRRSNSRDAIPRARRPGEWNWEGVWEQRVQKGVRESLSEPVLFGSSNTGDEIIRFSDLDEEAAKQICNGITQRTAAAT</sequence>
<reference evidence="3" key="1">
    <citation type="journal article" date="2020" name="Stud. Mycol.">
        <title>101 Dothideomycetes genomes: a test case for predicting lifestyles and emergence of pathogens.</title>
        <authorList>
            <person name="Haridas S."/>
            <person name="Albert R."/>
            <person name="Binder M."/>
            <person name="Bloem J."/>
            <person name="Labutti K."/>
            <person name="Salamov A."/>
            <person name="Andreopoulos B."/>
            <person name="Baker S."/>
            <person name="Barry K."/>
            <person name="Bills G."/>
            <person name="Bluhm B."/>
            <person name="Cannon C."/>
            <person name="Castanera R."/>
            <person name="Culley D."/>
            <person name="Daum C."/>
            <person name="Ezra D."/>
            <person name="Gonzalez J."/>
            <person name="Henrissat B."/>
            <person name="Kuo A."/>
            <person name="Liang C."/>
            <person name="Lipzen A."/>
            <person name="Lutzoni F."/>
            <person name="Magnuson J."/>
            <person name="Mondo S."/>
            <person name="Nolan M."/>
            <person name="Ohm R."/>
            <person name="Pangilinan J."/>
            <person name="Park H.-J."/>
            <person name="Ramirez L."/>
            <person name="Alfaro M."/>
            <person name="Sun H."/>
            <person name="Tritt A."/>
            <person name="Yoshinaga Y."/>
            <person name="Zwiers L.-H."/>
            <person name="Turgeon B."/>
            <person name="Goodwin S."/>
            <person name="Spatafora J."/>
            <person name="Crous P."/>
            <person name="Grigoriev I."/>
        </authorList>
    </citation>
    <scope>NUCLEOTIDE SEQUENCE</scope>
    <source>
        <strain evidence="3">CBS 133067</strain>
    </source>
</reference>